<dbReference type="Proteomes" id="UP000655410">
    <property type="component" value="Unassembled WGS sequence"/>
</dbReference>
<dbReference type="RefSeq" id="WP_188782902.1">
    <property type="nucleotide sequence ID" value="NZ_BMNI01000002.1"/>
</dbReference>
<comment type="caution">
    <text evidence="1">The sequence shown here is derived from an EMBL/GenBank/DDBJ whole genome shotgun (WGS) entry which is preliminary data.</text>
</comment>
<gene>
    <name evidence="1" type="ORF">GCM10011584_09820</name>
</gene>
<sequence length="254" mass="26743">MNDVIDRLAGLRSEPSVNHAVDPSVVGADVRRGRRAVARRRAVRGASAGVFALAVGGVATTVATHRAPADTGLDLVTYDGPQLPGFTVDKVPEGYVLQGATAYTLDVAKPGDTSSLDDFRGKLVVMLEQTDPAPAKVGEPCGGSVERHGKKLLFRFNDGRPPVEVRDGSDATKLPAFDCEGTEPAPLPALEPFDVDGAAAKITTNSEGTRTLRYEHGDYRVVVQLWPTLKLSNAELVEFADGLSVTSAARPGVG</sequence>
<name>A0ABQ2N8F0_9ACTN</name>
<dbReference type="EMBL" id="BMNI01000002">
    <property type="protein sequence ID" value="GGO86778.1"/>
    <property type="molecule type" value="Genomic_DNA"/>
</dbReference>
<evidence type="ECO:0000313" key="1">
    <source>
        <dbReference type="EMBL" id="GGO86778.1"/>
    </source>
</evidence>
<accession>A0ABQ2N8F0</accession>
<reference evidence="2" key="1">
    <citation type="journal article" date="2019" name="Int. J. Syst. Evol. Microbiol.">
        <title>The Global Catalogue of Microorganisms (GCM) 10K type strain sequencing project: providing services to taxonomists for standard genome sequencing and annotation.</title>
        <authorList>
            <consortium name="The Broad Institute Genomics Platform"/>
            <consortium name="The Broad Institute Genome Sequencing Center for Infectious Disease"/>
            <person name="Wu L."/>
            <person name="Ma J."/>
        </authorList>
    </citation>
    <scope>NUCLEOTIDE SEQUENCE [LARGE SCALE GENOMIC DNA]</scope>
    <source>
        <strain evidence="2">CGMCC 4.7371</strain>
    </source>
</reference>
<proteinExistence type="predicted"/>
<organism evidence="1 2">
    <name type="scientific">Nocardioides phosphati</name>
    <dbReference type="NCBI Taxonomy" id="1867775"/>
    <lineage>
        <taxon>Bacteria</taxon>
        <taxon>Bacillati</taxon>
        <taxon>Actinomycetota</taxon>
        <taxon>Actinomycetes</taxon>
        <taxon>Propionibacteriales</taxon>
        <taxon>Nocardioidaceae</taxon>
        <taxon>Nocardioides</taxon>
    </lineage>
</organism>
<evidence type="ECO:0000313" key="2">
    <source>
        <dbReference type="Proteomes" id="UP000655410"/>
    </source>
</evidence>
<protein>
    <submittedName>
        <fullName evidence="1">Uncharacterized protein</fullName>
    </submittedName>
</protein>
<keyword evidence="2" id="KW-1185">Reference proteome</keyword>